<evidence type="ECO:0000313" key="1">
    <source>
        <dbReference type="EMBL" id="THJ43680.1"/>
    </source>
</evidence>
<protein>
    <submittedName>
        <fullName evidence="1">Uncharacterized protein</fullName>
    </submittedName>
</protein>
<dbReference type="AlphaFoldDB" id="A0A4S5CDN5"/>
<name>A0A4S5CDN5_AERVE</name>
<gene>
    <name evidence="1" type="ORF">E8Q35_15350</name>
</gene>
<proteinExistence type="predicted"/>
<sequence length="88" mass="10118">MIIEQTQSLIELGSMRFSVCDDPELHTMLALVIEALRQVQSVAKERKLTGPEFLQYRDVLIDAKQFILIVDEAKHVAIRETACLQQQY</sequence>
<organism evidence="1 2">
    <name type="scientific">Aeromonas veronii</name>
    <dbReference type="NCBI Taxonomy" id="654"/>
    <lineage>
        <taxon>Bacteria</taxon>
        <taxon>Pseudomonadati</taxon>
        <taxon>Pseudomonadota</taxon>
        <taxon>Gammaproteobacteria</taxon>
        <taxon>Aeromonadales</taxon>
        <taxon>Aeromonadaceae</taxon>
        <taxon>Aeromonas</taxon>
    </lineage>
</organism>
<dbReference type="RefSeq" id="WP_136502119.1">
    <property type="nucleotide sequence ID" value="NZ_SSUX01000011.1"/>
</dbReference>
<reference evidence="1 2" key="1">
    <citation type="submission" date="2019-04" db="EMBL/GenBank/DDBJ databases">
        <title>Comparative genomics of Aeromonas veronii strains pathogenic to fish.</title>
        <authorList>
            <person name="Cascarano M.C."/>
            <person name="Smyrli M."/>
            <person name="Katharios P."/>
        </authorList>
    </citation>
    <scope>NUCLEOTIDE SEQUENCE [LARGE SCALE GENOMIC DNA]</scope>
    <source>
        <strain evidence="1 2">XU1</strain>
    </source>
</reference>
<dbReference type="Proteomes" id="UP000309618">
    <property type="component" value="Unassembled WGS sequence"/>
</dbReference>
<dbReference type="EMBL" id="SSUX01000011">
    <property type="protein sequence ID" value="THJ43680.1"/>
    <property type="molecule type" value="Genomic_DNA"/>
</dbReference>
<accession>A0A4S5CDN5</accession>
<evidence type="ECO:0000313" key="2">
    <source>
        <dbReference type="Proteomes" id="UP000309618"/>
    </source>
</evidence>
<comment type="caution">
    <text evidence="1">The sequence shown here is derived from an EMBL/GenBank/DDBJ whole genome shotgun (WGS) entry which is preliminary data.</text>
</comment>